<evidence type="ECO:0008006" key="3">
    <source>
        <dbReference type="Google" id="ProtNLM"/>
    </source>
</evidence>
<dbReference type="KEGG" id="ruv:EC9_51300"/>
<dbReference type="RefSeq" id="WP_145348643.1">
    <property type="nucleotide sequence ID" value="NZ_CP036261.1"/>
</dbReference>
<dbReference type="AlphaFoldDB" id="A0A517M7Q2"/>
<evidence type="ECO:0000313" key="1">
    <source>
        <dbReference type="EMBL" id="QDS90912.1"/>
    </source>
</evidence>
<dbReference type="OrthoDB" id="275383at2"/>
<keyword evidence="2" id="KW-1185">Reference proteome</keyword>
<proteinExistence type="predicted"/>
<dbReference type="EMBL" id="CP036261">
    <property type="protein sequence ID" value="QDS90912.1"/>
    <property type="molecule type" value="Genomic_DNA"/>
</dbReference>
<dbReference type="PROSITE" id="PS51257">
    <property type="entry name" value="PROKAR_LIPOPROTEIN"/>
    <property type="match status" value="1"/>
</dbReference>
<reference evidence="1 2" key="1">
    <citation type="submission" date="2019-02" db="EMBL/GenBank/DDBJ databases">
        <title>Deep-cultivation of Planctomycetes and their phenomic and genomic characterization uncovers novel biology.</title>
        <authorList>
            <person name="Wiegand S."/>
            <person name="Jogler M."/>
            <person name="Boedeker C."/>
            <person name="Pinto D."/>
            <person name="Vollmers J."/>
            <person name="Rivas-Marin E."/>
            <person name="Kohn T."/>
            <person name="Peeters S.H."/>
            <person name="Heuer A."/>
            <person name="Rast P."/>
            <person name="Oberbeckmann S."/>
            <person name="Bunk B."/>
            <person name="Jeske O."/>
            <person name="Meyerdierks A."/>
            <person name="Storesund J.E."/>
            <person name="Kallscheuer N."/>
            <person name="Luecker S."/>
            <person name="Lage O.M."/>
            <person name="Pohl T."/>
            <person name="Merkel B.J."/>
            <person name="Hornburger P."/>
            <person name="Mueller R.-W."/>
            <person name="Bruemmer F."/>
            <person name="Labrenz M."/>
            <person name="Spormann A.M."/>
            <person name="Op den Camp H."/>
            <person name="Overmann J."/>
            <person name="Amann R."/>
            <person name="Jetten M.S.M."/>
            <person name="Mascher T."/>
            <person name="Medema M.H."/>
            <person name="Devos D.P."/>
            <person name="Kaster A.-K."/>
            <person name="Ovreas L."/>
            <person name="Rohde M."/>
            <person name="Galperin M.Y."/>
            <person name="Jogler C."/>
        </authorList>
    </citation>
    <scope>NUCLEOTIDE SEQUENCE [LARGE SCALE GENOMIC DNA]</scope>
    <source>
        <strain evidence="1 2">EC9</strain>
    </source>
</reference>
<gene>
    <name evidence="1" type="ORF">EC9_51300</name>
</gene>
<organism evidence="1 2">
    <name type="scientific">Rosistilla ulvae</name>
    <dbReference type="NCBI Taxonomy" id="1930277"/>
    <lineage>
        <taxon>Bacteria</taxon>
        <taxon>Pseudomonadati</taxon>
        <taxon>Planctomycetota</taxon>
        <taxon>Planctomycetia</taxon>
        <taxon>Pirellulales</taxon>
        <taxon>Pirellulaceae</taxon>
        <taxon>Rosistilla</taxon>
    </lineage>
</organism>
<protein>
    <recommendedName>
        <fullName evidence="3">Carboxypeptidase regulatory-like domain-containing protein</fullName>
    </recommendedName>
</protein>
<sequence>MFKFVKVSLIAGVVAIAGCGDAGPPRVPITGTLTLDGEPLAFKSLTLTPIEGTTGNGASGYSDGQGKYQVLAMVPGAVQDFNGCPPGRYRVTVSEPLIPITDADFKTASDGQVIDSNEPAAAVFMPTAPRKKKQAKGAIPSVYASGTMSPLVIDVAEGNELIDLALASTAK</sequence>
<accession>A0A517M7Q2</accession>
<dbReference type="Proteomes" id="UP000319557">
    <property type="component" value="Chromosome"/>
</dbReference>
<name>A0A517M7Q2_9BACT</name>
<evidence type="ECO:0000313" key="2">
    <source>
        <dbReference type="Proteomes" id="UP000319557"/>
    </source>
</evidence>